<dbReference type="Proteomes" id="UP000003561">
    <property type="component" value="Unassembled WGS sequence"/>
</dbReference>
<evidence type="ECO:0000313" key="2">
    <source>
        <dbReference type="Proteomes" id="UP000003561"/>
    </source>
</evidence>
<accession>C0FUG1</accession>
<proteinExistence type="predicted"/>
<dbReference type="EMBL" id="ACFY01000094">
    <property type="protein sequence ID" value="EEG93720.1"/>
    <property type="molecule type" value="Genomic_DNA"/>
</dbReference>
<protein>
    <submittedName>
        <fullName evidence="1">Uncharacterized protein</fullName>
    </submittedName>
</protein>
<organism evidence="1 2">
    <name type="scientific">Roseburia inulinivorans DSM 16841</name>
    <dbReference type="NCBI Taxonomy" id="622312"/>
    <lineage>
        <taxon>Bacteria</taxon>
        <taxon>Bacillati</taxon>
        <taxon>Bacillota</taxon>
        <taxon>Clostridia</taxon>
        <taxon>Lachnospirales</taxon>
        <taxon>Lachnospiraceae</taxon>
        <taxon>Roseburia</taxon>
    </lineage>
</organism>
<reference evidence="1 2" key="2">
    <citation type="submission" date="2009-03" db="EMBL/GenBank/DDBJ databases">
        <title>Draft genome sequence of Roseburia inulinivorans (DSM 16841).</title>
        <authorList>
            <person name="Sudarsanam P."/>
            <person name="Ley R."/>
            <person name="Guruge J."/>
            <person name="Turnbaugh P.J."/>
            <person name="Mahowald M."/>
            <person name="Liep D."/>
            <person name="Gordon J."/>
        </authorList>
    </citation>
    <scope>NUCLEOTIDE SEQUENCE [LARGE SCALE GENOMIC DNA]</scope>
    <source>
        <strain evidence="1 2">DSM 16841</strain>
    </source>
</reference>
<gene>
    <name evidence="1" type="ORF">ROSEINA2194_02382</name>
</gene>
<reference evidence="1 2" key="1">
    <citation type="submission" date="2009-02" db="EMBL/GenBank/DDBJ databases">
        <authorList>
            <person name="Fulton L."/>
            <person name="Clifton S."/>
            <person name="Fulton B."/>
            <person name="Xu J."/>
            <person name="Minx P."/>
            <person name="Pepin K.H."/>
            <person name="Johnson M."/>
            <person name="Bhonagiri V."/>
            <person name="Nash W.E."/>
            <person name="Mardis E.R."/>
            <person name="Wilson R.K."/>
        </authorList>
    </citation>
    <scope>NUCLEOTIDE SEQUENCE [LARGE SCALE GENOMIC DNA]</scope>
    <source>
        <strain evidence="1 2">DSM 16841</strain>
    </source>
</reference>
<sequence length="225" mass="26282">MKRGYTLRKINWVIPGGRSKRMFLMLGCVSWILMLLCSCGRNLPDSEQVIKRYLKEKYNQEFQIVHTERKNIGQNFGEFINTGEAVSLNESDDAFSFTIYEDGRITDNYPKVILGNQIKQDIYSILDHGKLEYTNVDIRFIESDQEYVTFEDYKSNHNVLIFSDLKGLETNVDKNIENAYDLLCALRDQGYYFCLTIDIDKASKTIIYDQDNEMISKDSFIQKFS</sequence>
<name>C0FUG1_9FIRM</name>
<comment type="caution">
    <text evidence="1">The sequence shown here is derived from an EMBL/GenBank/DDBJ whole genome shotgun (WGS) entry which is preliminary data.</text>
</comment>
<evidence type="ECO:0000313" key="1">
    <source>
        <dbReference type="EMBL" id="EEG93720.1"/>
    </source>
</evidence>
<dbReference type="AlphaFoldDB" id="C0FUG1"/>